<dbReference type="AlphaFoldDB" id="A0A8S0X1M8"/>
<reference evidence="1 2" key="1">
    <citation type="submission" date="2020-01" db="EMBL/GenBank/DDBJ databases">
        <authorList>
            <person name="Gupta K D."/>
        </authorList>
    </citation>
    <scope>NUCLEOTIDE SEQUENCE [LARGE SCALE GENOMIC DNA]</scope>
</reference>
<sequence length="192" mass="22101">MAHVGMESVQMTGVGQFFQRYAANTFPGRAWHNKRIHDLALPNPVNIRLPRSSPPSTTKILSTLYAHLPQDFSEFPVLEISTTILQKEAGSRWIWETLINIPHAYCFLMRTCPEIAPQAPRLPRIPHISPPNECFSGMVHTPFLIAIANDDQHRWHDDLQYHIPKPLESRLIRTRRESSHRLSVSLKRLHGH</sequence>
<evidence type="ECO:0000313" key="2">
    <source>
        <dbReference type="Proteomes" id="UP000467700"/>
    </source>
</evidence>
<dbReference type="EMBL" id="CACVBS010000044">
    <property type="protein sequence ID" value="CAA7264382.1"/>
    <property type="molecule type" value="Genomic_DNA"/>
</dbReference>
<comment type="caution">
    <text evidence="1">The sequence shown here is derived from an EMBL/GenBank/DDBJ whole genome shotgun (WGS) entry which is preliminary data.</text>
</comment>
<evidence type="ECO:0000313" key="1">
    <source>
        <dbReference type="EMBL" id="CAA7264382.1"/>
    </source>
</evidence>
<keyword evidence="2" id="KW-1185">Reference proteome</keyword>
<gene>
    <name evidence="1" type="ORF">AAE3_LOCUS6611</name>
</gene>
<protein>
    <submittedName>
        <fullName evidence="1">Uncharacterized protein</fullName>
    </submittedName>
</protein>
<dbReference type="Proteomes" id="UP000467700">
    <property type="component" value="Unassembled WGS sequence"/>
</dbReference>
<name>A0A8S0X1M8_CYCAE</name>
<organism evidence="1 2">
    <name type="scientific">Cyclocybe aegerita</name>
    <name type="common">Black poplar mushroom</name>
    <name type="synonym">Agrocybe aegerita</name>
    <dbReference type="NCBI Taxonomy" id="1973307"/>
    <lineage>
        <taxon>Eukaryota</taxon>
        <taxon>Fungi</taxon>
        <taxon>Dikarya</taxon>
        <taxon>Basidiomycota</taxon>
        <taxon>Agaricomycotina</taxon>
        <taxon>Agaricomycetes</taxon>
        <taxon>Agaricomycetidae</taxon>
        <taxon>Agaricales</taxon>
        <taxon>Agaricineae</taxon>
        <taxon>Bolbitiaceae</taxon>
        <taxon>Cyclocybe</taxon>
    </lineage>
</organism>
<proteinExistence type="predicted"/>
<accession>A0A8S0X1M8</accession>